<keyword evidence="5" id="KW-0813">Transport</keyword>
<sequence>MFNTPRTGSSLTSSSLLTQSQGGFADPLATSGGFGEVDPWSGNQSPVRSPSPRSGASGEPEPTAAAPSPSRDAYLNDPPSLYISLFRALEPNHLGEVSLPAVQRLLLTSKLPASTIERILDVTAHNKVGLDRQTFFLALALVAQAQTDPGADVSLEALDKALDTLPLPQLSRPGPVHQSSVSSAFSPWDTAPRYAVPGAQANGGGEEPLNGGNAEAEAERGFWRRLETVDVQIIPEKEGWFLQKYRVVSDKRPEPLSRRYSDFVWLLTTLTQRYPFRLLPALPPKRISPDASFLEQRRKGLRRFLNALVNHPVIRDDGALNVFMTEPHFEAWRKRMKVSTEEESVSKRLNPAQEMVIPSDLEEKLDRLRTRLPALIASYQKMVTLAERELHRLQVAAAESSRFALSLQTVADDLPASCYRCVPTGQSCDLCTAVGRGLGEVGNGWSSLAAQRDRDTATIVAAIEALKSQRDMYGAFRDLFHRHARLSRDSVDSLRKRIEALQAKIEKTRQAQKPGYEAEVEKLVIAIDQDNTAIDNLLHRRVFIRACMWHELSVVFHSRQAAAATLGWRAWAGGEHEAAAAETRVWERLIEDLEWMPTD</sequence>
<dbReference type="SUPFAM" id="SSF64268">
    <property type="entry name" value="PX domain"/>
    <property type="match status" value="1"/>
</dbReference>
<evidence type="ECO:0000256" key="2">
    <source>
        <dbReference type="ARBA" id="ARBA00004496"/>
    </source>
</evidence>
<evidence type="ECO:0000256" key="4">
    <source>
        <dbReference type="ARBA" id="ARBA00014268"/>
    </source>
</evidence>
<feature type="compositionally biased region" description="Polar residues" evidence="10">
    <location>
        <begin position="41"/>
        <end position="54"/>
    </location>
</feature>
<feature type="coiled-coil region" evidence="9">
    <location>
        <begin position="484"/>
        <end position="511"/>
    </location>
</feature>
<dbReference type="Pfam" id="PF19566">
    <property type="entry name" value="Snx8_BAR_dom"/>
    <property type="match status" value="1"/>
</dbReference>
<evidence type="ECO:0000256" key="3">
    <source>
        <dbReference type="ARBA" id="ARBA00010883"/>
    </source>
</evidence>
<feature type="domain" description="PX" evidence="11">
    <location>
        <begin position="223"/>
        <end position="330"/>
    </location>
</feature>
<dbReference type="Pfam" id="PF00787">
    <property type="entry name" value="PX"/>
    <property type="match status" value="1"/>
</dbReference>
<dbReference type="InterPro" id="IPR001683">
    <property type="entry name" value="PX_dom"/>
</dbReference>
<dbReference type="SMART" id="SM00027">
    <property type="entry name" value="EH"/>
    <property type="match status" value="1"/>
</dbReference>
<evidence type="ECO:0000313" key="12">
    <source>
        <dbReference type="EMBL" id="KAL1406013.1"/>
    </source>
</evidence>
<evidence type="ECO:0000256" key="1">
    <source>
        <dbReference type="ARBA" id="ARBA00004287"/>
    </source>
</evidence>
<proteinExistence type="inferred from homology"/>
<comment type="similarity">
    <text evidence="3">Belongs to the sorting nexin family.</text>
</comment>
<evidence type="ECO:0000256" key="5">
    <source>
        <dbReference type="ARBA" id="ARBA00022448"/>
    </source>
</evidence>
<feature type="region of interest" description="Disordered" evidence="10">
    <location>
        <begin position="1"/>
        <end position="73"/>
    </location>
</feature>
<evidence type="ECO:0000256" key="6">
    <source>
        <dbReference type="ARBA" id="ARBA00022490"/>
    </source>
</evidence>
<dbReference type="PANTHER" id="PTHR47554">
    <property type="entry name" value="SORTING NEXIN MVP1"/>
    <property type="match status" value="1"/>
</dbReference>
<dbReference type="GeneID" id="95988739"/>
<dbReference type="InterPro" id="IPR000261">
    <property type="entry name" value="EH_dom"/>
</dbReference>
<keyword evidence="7" id="KW-0653">Protein transport</keyword>
<evidence type="ECO:0000259" key="11">
    <source>
        <dbReference type="PROSITE" id="PS50195"/>
    </source>
</evidence>
<name>A0ABR3PU91_9TREE</name>
<comment type="caution">
    <text evidence="12">The sequence shown here is derived from an EMBL/GenBank/DDBJ whole genome shotgun (WGS) entry which is preliminary data.</text>
</comment>
<keyword evidence="6" id="KW-0963">Cytoplasm</keyword>
<dbReference type="Gene3D" id="3.30.1520.10">
    <property type="entry name" value="Phox-like domain"/>
    <property type="match status" value="1"/>
</dbReference>
<evidence type="ECO:0000256" key="10">
    <source>
        <dbReference type="SAM" id="MobiDB-lite"/>
    </source>
</evidence>
<dbReference type="InterPro" id="IPR036871">
    <property type="entry name" value="PX_dom_sf"/>
</dbReference>
<keyword evidence="9" id="KW-0175">Coiled coil</keyword>
<reference evidence="12 13" key="1">
    <citation type="submission" date="2023-08" db="EMBL/GenBank/DDBJ databases">
        <title>Annotated Genome Sequence of Vanrija albida AlHP1.</title>
        <authorList>
            <person name="Herzog R."/>
        </authorList>
    </citation>
    <scope>NUCLEOTIDE SEQUENCE [LARGE SCALE GENOMIC DNA]</scope>
    <source>
        <strain evidence="12 13">AlHP1</strain>
    </source>
</reference>
<dbReference type="EMBL" id="JBBXJM010000006">
    <property type="protein sequence ID" value="KAL1406013.1"/>
    <property type="molecule type" value="Genomic_DNA"/>
</dbReference>
<comment type="subcellular location">
    <subcellularLocation>
        <location evidence="2">Cytoplasm</location>
    </subcellularLocation>
    <subcellularLocation>
        <location evidence="1">Membrane</location>
        <topology evidence="1">Peripheral membrane protein</topology>
        <orientation evidence="1">Cytoplasmic side</orientation>
    </subcellularLocation>
</comment>
<dbReference type="PANTHER" id="PTHR47554:SF1">
    <property type="entry name" value="SORTING NEXIN MVP1"/>
    <property type="match status" value="1"/>
</dbReference>
<gene>
    <name evidence="12" type="primary">MVP1</name>
    <name evidence="12" type="ORF">Q8F55_007696</name>
</gene>
<dbReference type="InterPro" id="IPR028662">
    <property type="entry name" value="SNX8/Mvp1"/>
</dbReference>
<evidence type="ECO:0000256" key="8">
    <source>
        <dbReference type="ARBA" id="ARBA00023136"/>
    </source>
</evidence>
<dbReference type="Proteomes" id="UP001565368">
    <property type="component" value="Unassembled WGS sequence"/>
</dbReference>
<dbReference type="InterPro" id="IPR045734">
    <property type="entry name" value="Snx8_BAR_dom"/>
</dbReference>
<feature type="compositionally biased region" description="Low complexity" evidence="10">
    <location>
        <begin position="55"/>
        <end position="70"/>
    </location>
</feature>
<evidence type="ECO:0000256" key="9">
    <source>
        <dbReference type="SAM" id="Coils"/>
    </source>
</evidence>
<evidence type="ECO:0000313" key="13">
    <source>
        <dbReference type="Proteomes" id="UP001565368"/>
    </source>
</evidence>
<dbReference type="SMART" id="SM00312">
    <property type="entry name" value="PX"/>
    <property type="match status" value="1"/>
</dbReference>
<feature type="compositionally biased region" description="Low complexity" evidence="10">
    <location>
        <begin position="7"/>
        <end position="23"/>
    </location>
</feature>
<feature type="region of interest" description="Disordered" evidence="10">
    <location>
        <begin position="195"/>
        <end position="216"/>
    </location>
</feature>
<keyword evidence="13" id="KW-1185">Reference proteome</keyword>
<dbReference type="Gene3D" id="1.10.238.10">
    <property type="entry name" value="EF-hand"/>
    <property type="match status" value="1"/>
</dbReference>
<organism evidence="12 13">
    <name type="scientific">Vanrija albida</name>
    <dbReference type="NCBI Taxonomy" id="181172"/>
    <lineage>
        <taxon>Eukaryota</taxon>
        <taxon>Fungi</taxon>
        <taxon>Dikarya</taxon>
        <taxon>Basidiomycota</taxon>
        <taxon>Agaricomycotina</taxon>
        <taxon>Tremellomycetes</taxon>
        <taxon>Trichosporonales</taxon>
        <taxon>Trichosporonaceae</taxon>
        <taxon>Vanrija</taxon>
    </lineage>
</organism>
<evidence type="ECO:0000256" key="7">
    <source>
        <dbReference type="ARBA" id="ARBA00022927"/>
    </source>
</evidence>
<protein>
    <recommendedName>
        <fullName evidence="4">Sorting nexin MVP1</fullName>
    </recommendedName>
</protein>
<dbReference type="PROSITE" id="PS50195">
    <property type="entry name" value="PX"/>
    <property type="match status" value="1"/>
</dbReference>
<accession>A0ABR3PU91</accession>
<keyword evidence="8" id="KW-0472">Membrane</keyword>
<dbReference type="RefSeq" id="XP_069205957.1">
    <property type="nucleotide sequence ID" value="XM_069356116.1"/>
</dbReference>